<sequence length="433" mass="46879">MAGARAILPPNRSGSLSLRVCARFSCDASTAAAARAREQPFSTAHPGAGVKWHSQKVLSAANPDGGSIRASREGRRFPAAAAQEGGLAGKQAASTSQKESEGGHLLREEALRMLQRTAEVEPHDLSSWVRSVHLLFGLKEYERLRAAAPEMLRLVRFLRPAEAAMLAHHASHFFAARKKRDREDRRERSLAVGVAGKGLPHHAQQRRVPQPSPSREDATAERSFQNAWWNAFCKAALGILQDADGRETAVILAAIAASQTSQTELVSLLLAEAEAWAAENSPRNNALILHGAARLGLKDPAFYEDLLTRAEALLPQMNEHNLSMIVWGMGEVGVRQLRFLASAAEHLLRICDANNSLPYFLGRSDAVKRLVLLLSRVLPLAVFAVGVVYRRVSSQRCRAVFAPPAAVQAGSTLDSSLSVSAFWTPLGRLLAAG</sequence>
<gene>
    <name evidence="4" type="primary">LOC34622925</name>
</gene>
<keyword evidence="2" id="KW-0812">Transmembrane</keyword>
<feature type="region of interest" description="Disordered" evidence="1">
    <location>
        <begin position="80"/>
        <end position="103"/>
    </location>
</feature>
<name>A0A6P6RYT7_9EIME</name>
<dbReference type="RefSeq" id="XP_026192664.1">
    <property type="nucleotide sequence ID" value="XM_026336879.1"/>
</dbReference>
<keyword evidence="2" id="KW-0472">Membrane</keyword>
<dbReference type="Proteomes" id="UP000515125">
    <property type="component" value="Unplaced"/>
</dbReference>
<proteinExistence type="predicted"/>
<keyword evidence="3" id="KW-1185">Reference proteome</keyword>
<reference evidence="4" key="1">
    <citation type="submission" date="2025-08" db="UniProtKB">
        <authorList>
            <consortium name="RefSeq"/>
        </authorList>
    </citation>
    <scope>IDENTIFICATION</scope>
</reference>
<evidence type="ECO:0000313" key="4">
    <source>
        <dbReference type="RefSeq" id="XP_026192664.1"/>
    </source>
</evidence>
<keyword evidence="2" id="KW-1133">Transmembrane helix</keyword>
<feature type="transmembrane region" description="Helical" evidence="2">
    <location>
        <begin position="370"/>
        <end position="389"/>
    </location>
</feature>
<dbReference type="AlphaFoldDB" id="A0A6P6RYT7"/>
<organism evidence="3 4">
    <name type="scientific">Cyclospora cayetanensis</name>
    <dbReference type="NCBI Taxonomy" id="88456"/>
    <lineage>
        <taxon>Eukaryota</taxon>
        <taxon>Sar</taxon>
        <taxon>Alveolata</taxon>
        <taxon>Apicomplexa</taxon>
        <taxon>Conoidasida</taxon>
        <taxon>Coccidia</taxon>
        <taxon>Eucoccidiorida</taxon>
        <taxon>Eimeriorina</taxon>
        <taxon>Eimeriidae</taxon>
        <taxon>Cyclospora</taxon>
    </lineage>
</organism>
<feature type="region of interest" description="Disordered" evidence="1">
    <location>
        <begin position="176"/>
        <end position="220"/>
    </location>
</feature>
<evidence type="ECO:0000313" key="3">
    <source>
        <dbReference type="Proteomes" id="UP000515125"/>
    </source>
</evidence>
<accession>A0A6P6RYT7</accession>
<dbReference type="OrthoDB" id="332146at2759"/>
<protein>
    <submittedName>
        <fullName evidence="4">Uncharacterized protein LOC34622925</fullName>
    </submittedName>
</protein>
<evidence type="ECO:0000256" key="1">
    <source>
        <dbReference type="SAM" id="MobiDB-lite"/>
    </source>
</evidence>
<dbReference type="GeneID" id="34622925"/>
<evidence type="ECO:0000256" key="2">
    <source>
        <dbReference type="SAM" id="Phobius"/>
    </source>
</evidence>